<dbReference type="EMBL" id="UOEX01000324">
    <property type="protein sequence ID" value="VAW40203.1"/>
    <property type="molecule type" value="Genomic_DNA"/>
</dbReference>
<gene>
    <name evidence="1" type="ORF">MNBD_DELTA03-1397</name>
</gene>
<organism evidence="1">
    <name type="scientific">hydrothermal vent metagenome</name>
    <dbReference type="NCBI Taxonomy" id="652676"/>
    <lineage>
        <taxon>unclassified sequences</taxon>
        <taxon>metagenomes</taxon>
        <taxon>ecological metagenomes</taxon>
    </lineage>
</organism>
<name>A0A3B0VIR6_9ZZZZ</name>
<feature type="non-terminal residue" evidence="1">
    <location>
        <position position="1"/>
    </location>
</feature>
<evidence type="ECO:0000313" key="1">
    <source>
        <dbReference type="EMBL" id="VAW40203.1"/>
    </source>
</evidence>
<reference evidence="1" key="1">
    <citation type="submission" date="2018-06" db="EMBL/GenBank/DDBJ databases">
        <authorList>
            <person name="Zhirakovskaya E."/>
        </authorList>
    </citation>
    <scope>NUCLEOTIDE SEQUENCE</scope>
</reference>
<proteinExistence type="predicted"/>
<dbReference type="AlphaFoldDB" id="A0A3B0VIR6"/>
<protein>
    <submittedName>
        <fullName evidence="1">Uncharacterized protein</fullName>
    </submittedName>
</protein>
<sequence length="33" mass="3783">QLTNEAHLRLFKEKLNDKGRLPFNATEQSLTLG</sequence>
<accession>A0A3B0VIR6</accession>